<dbReference type="InterPro" id="IPR039424">
    <property type="entry name" value="SBP_5"/>
</dbReference>
<dbReference type="GO" id="GO:0043190">
    <property type="term" value="C:ATP-binding cassette (ABC) transporter complex"/>
    <property type="evidence" value="ECO:0007669"/>
    <property type="project" value="InterPro"/>
</dbReference>
<evidence type="ECO:0000256" key="1">
    <source>
        <dbReference type="ARBA" id="ARBA00005695"/>
    </source>
</evidence>
<dbReference type="InterPro" id="IPR030678">
    <property type="entry name" value="Peptide/Ni-bd"/>
</dbReference>
<feature type="domain" description="Solute-binding protein family 5" evidence="6">
    <location>
        <begin position="131"/>
        <end position="461"/>
    </location>
</feature>
<dbReference type="InterPro" id="IPR000914">
    <property type="entry name" value="SBP_5_dom"/>
</dbReference>
<dbReference type="PANTHER" id="PTHR30290">
    <property type="entry name" value="PERIPLASMIC BINDING COMPONENT OF ABC TRANSPORTER"/>
    <property type="match status" value="1"/>
</dbReference>
<proteinExistence type="inferred from homology"/>
<gene>
    <name evidence="7" type="ORF">AEAE_0045</name>
</gene>
<dbReference type="OrthoDB" id="9796817at2"/>
<dbReference type="SUPFAM" id="SSF53850">
    <property type="entry name" value="Periplasmic binding protein-like II"/>
    <property type="match status" value="1"/>
</dbReference>
<evidence type="ECO:0000256" key="3">
    <source>
        <dbReference type="ARBA" id="ARBA00022729"/>
    </source>
</evidence>
<keyword evidence="2" id="KW-0813">Transport</keyword>
<dbReference type="Gene3D" id="3.40.190.10">
    <property type="entry name" value="Periplasmic binding protein-like II"/>
    <property type="match status" value="1"/>
</dbReference>
<dbReference type="AlphaFoldDB" id="A0A261FCW8"/>
<comment type="caution">
    <text evidence="7">The sequence shown here is derived from an EMBL/GenBank/DDBJ whole genome shotgun (WGS) entry which is preliminary data.</text>
</comment>
<dbReference type="Proteomes" id="UP000228976">
    <property type="component" value="Unassembled WGS sequence"/>
</dbReference>
<comment type="similarity">
    <text evidence="1">Belongs to the bacterial solute-binding protein 5 family.</text>
</comment>
<dbReference type="GO" id="GO:1904680">
    <property type="term" value="F:peptide transmembrane transporter activity"/>
    <property type="evidence" value="ECO:0007669"/>
    <property type="project" value="TreeGrafter"/>
</dbReference>
<protein>
    <submittedName>
        <fullName evidence="7">ABC transporter substrate-binding protein</fullName>
    </submittedName>
</protein>
<keyword evidence="8" id="KW-1185">Reference proteome</keyword>
<name>A0A261FCW8_9BIFI</name>
<sequence>MSKKSTLPDFQSDNSQADKQWTSAPRSQNSSRVLDEFRHKRGPLRALMFLVLLVIFGLIATLAVRNVNKEEVFGGILPGVETNGQTLSIGMLSQPQHLDPRTDPAAARLLVSTVYQGLTARDQKNRVTNTGLAKSWKVSSDGLHYTFTLRTAYFATGTPVTSQYVVKSFQALSEQKLGGDLLAHVSAITNTDAKTVKMDLSQPDPLLLTKLAGPLGIVYEASAGSSFDGDHLPAGSGPYSFSTRNGGTLRLSSNPQYKAARTSARPAFDAISVKYFPSSHELFESFRKGSLDGAIGLDAQDYQSAKADKDLSSRLVTGPSTQRAVVVFNANDNSLNSDLRYRLIYRMVFNRDELLKVSGSSGFVNASPLNSLELGYKDALKGQENDLEKAKQDVRYFVMYYGWTTFTMALSPDFPQAVADKMVEQTEAMGDHLKLVRLNAQQWHDEVTNAPEGKMKYDMAAFLDSGLYTFSKFTHDTWWHFDSVEADKAYEAASTAKTQKEYEQQIDQAAQHLLANQPWTWLYQMNSVSLWKKGFTGMPTSMLDEWVDLSNVATTGSSPSSSSK</sequence>
<dbReference type="PANTHER" id="PTHR30290:SF9">
    <property type="entry name" value="OLIGOPEPTIDE-BINDING PROTEIN APPA"/>
    <property type="match status" value="1"/>
</dbReference>
<evidence type="ECO:0000256" key="2">
    <source>
        <dbReference type="ARBA" id="ARBA00022448"/>
    </source>
</evidence>
<evidence type="ECO:0000256" key="5">
    <source>
        <dbReference type="SAM" id="Phobius"/>
    </source>
</evidence>
<evidence type="ECO:0000313" key="8">
    <source>
        <dbReference type="Proteomes" id="UP000228976"/>
    </source>
</evidence>
<dbReference type="Pfam" id="PF00496">
    <property type="entry name" value="SBP_bac_5"/>
    <property type="match status" value="1"/>
</dbReference>
<dbReference type="RefSeq" id="WP_094689179.1">
    <property type="nucleotide sequence ID" value="NZ_JACBYZ010000001.1"/>
</dbReference>
<evidence type="ECO:0000259" key="6">
    <source>
        <dbReference type="Pfam" id="PF00496"/>
    </source>
</evidence>
<dbReference type="GO" id="GO:0042597">
    <property type="term" value="C:periplasmic space"/>
    <property type="evidence" value="ECO:0007669"/>
    <property type="project" value="UniProtKB-ARBA"/>
</dbReference>
<accession>A0A261FCW8</accession>
<keyword evidence="5" id="KW-1133">Transmembrane helix</keyword>
<evidence type="ECO:0000313" key="7">
    <source>
        <dbReference type="EMBL" id="OZG56736.1"/>
    </source>
</evidence>
<feature type="region of interest" description="Disordered" evidence="4">
    <location>
        <begin position="1"/>
        <end position="33"/>
    </location>
</feature>
<dbReference type="EMBL" id="MWWU01000001">
    <property type="protein sequence ID" value="OZG56736.1"/>
    <property type="molecule type" value="Genomic_DNA"/>
</dbReference>
<dbReference type="GO" id="GO:0015833">
    <property type="term" value="P:peptide transport"/>
    <property type="evidence" value="ECO:0007669"/>
    <property type="project" value="TreeGrafter"/>
</dbReference>
<feature type="compositionally biased region" description="Polar residues" evidence="4">
    <location>
        <begin position="1"/>
        <end position="32"/>
    </location>
</feature>
<evidence type="ECO:0000256" key="4">
    <source>
        <dbReference type="SAM" id="MobiDB-lite"/>
    </source>
</evidence>
<dbReference type="Gene3D" id="3.10.105.10">
    <property type="entry name" value="Dipeptide-binding Protein, Domain 3"/>
    <property type="match status" value="1"/>
</dbReference>
<keyword evidence="5" id="KW-0812">Transmembrane</keyword>
<keyword evidence="3" id="KW-0732">Signal</keyword>
<reference evidence="7 8" key="1">
    <citation type="journal article" date="2017" name="BMC Genomics">
        <title>Comparative genomic and phylogenomic analyses of the Bifidobacteriaceae family.</title>
        <authorList>
            <person name="Lugli G.A."/>
            <person name="Milani C."/>
            <person name="Turroni F."/>
            <person name="Duranti S."/>
            <person name="Mancabelli L."/>
            <person name="Mangifesta M."/>
            <person name="Ferrario C."/>
            <person name="Modesto M."/>
            <person name="Mattarelli P."/>
            <person name="Jiri K."/>
            <person name="van Sinderen D."/>
            <person name="Ventura M."/>
        </authorList>
    </citation>
    <scope>NUCLEOTIDE SEQUENCE [LARGE SCALE GENOMIC DNA]</scope>
    <source>
        <strain evidence="7 8">LMG 21773</strain>
    </source>
</reference>
<keyword evidence="5" id="KW-0472">Membrane</keyword>
<organism evidence="7 8">
    <name type="scientific">Aeriscardovia aeriphila</name>
    <dbReference type="NCBI Taxonomy" id="218139"/>
    <lineage>
        <taxon>Bacteria</taxon>
        <taxon>Bacillati</taxon>
        <taxon>Actinomycetota</taxon>
        <taxon>Actinomycetes</taxon>
        <taxon>Bifidobacteriales</taxon>
        <taxon>Bifidobacteriaceae</taxon>
        <taxon>Aeriscardovia</taxon>
    </lineage>
</organism>
<dbReference type="PIRSF" id="PIRSF002741">
    <property type="entry name" value="MppA"/>
    <property type="match status" value="1"/>
</dbReference>
<dbReference type="Gene3D" id="3.90.76.10">
    <property type="entry name" value="Dipeptide-binding Protein, Domain 1"/>
    <property type="match status" value="1"/>
</dbReference>
<feature type="transmembrane region" description="Helical" evidence="5">
    <location>
        <begin position="46"/>
        <end position="64"/>
    </location>
</feature>